<reference evidence="2" key="1">
    <citation type="submission" date="2020-09" db="EMBL/GenBank/DDBJ databases">
        <title>Whole genome shotgun sequence of Streptomyces cinnamonensis NBRC 15873.</title>
        <authorList>
            <person name="Komaki H."/>
            <person name="Tamura T."/>
        </authorList>
    </citation>
    <scope>NUCLEOTIDE SEQUENCE [LARGE SCALE GENOMIC DNA]</scope>
    <source>
        <strain evidence="2">NBRC 15873</strain>
    </source>
</reference>
<evidence type="ECO:0000313" key="2">
    <source>
        <dbReference type="Proteomes" id="UP000660554"/>
    </source>
</evidence>
<comment type="caution">
    <text evidence="1">The sequence shown here is derived from an EMBL/GenBank/DDBJ whole genome shotgun (WGS) entry which is preliminary data.</text>
</comment>
<protein>
    <recommendedName>
        <fullName evidence="3">Secreted protein</fullName>
    </recommendedName>
</protein>
<proteinExistence type="predicted"/>
<evidence type="ECO:0008006" key="3">
    <source>
        <dbReference type="Google" id="ProtNLM"/>
    </source>
</evidence>
<dbReference type="RefSeq" id="WP_246602152.1">
    <property type="nucleotide sequence ID" value="NZ_BNDV01000006.1"/>
</dbReference>
<gene>
    <name evidence="1" type="ORF">Scinn_15710</name>
</gene>
<accession>A0ABQ3NH61</accession>
<dbReference type="EMBL" id="BNDV01000006">
    <property type="protein sequence ID" value="GHI12108.1"/>
    <property type="molecule type" value="Genomic_DNA"/>
</dbReference>
<sequence>MAAAAAGWACATARVASSAAAEIRTPPAAGTDSTAEACGAVRAKDASAAAATVTRMTDLLETKDMFSPGS</sequence>
<organism evidence="1 2">
    <name type="scientific">Streptomyces virginiae</name>
    <name type="common">Streptomyces cinnamonensis</name>
    <dbReference type="NCBI Taxonomy" id="1961"/>
    <lineage>
        <taxon>Bacteria</taxon>
        <taxon>Bacillati</taxon>
        <taxon>Actinomycetota</taxon>
        <taxon>Actinomycetes</taxon>
        <taxon>Kitasatosporales</taxon>
        <taxon>Streptomycetaceae</taxon>
        <taxon>Streptomyces</taxon>
    </lineage>
</organism>
<dbReference type="Proteomes" id="UP000660554">
    <property type="component" value="Unassembled WGS sequence"/>
</dbReference>
<name>A0ABQ3NH61_STRVG</name>
<evidence type="ECO:0000313" key="1">
    <source>
        <dbReference type="EMBL" id="GHI12108.1"/>
    </source>
</evidence>
<keyword evidence="2" id="KW-1185">Reference proteome</keyword>